<dbReference type="AlphaFoldDB" id="A0A2H1IBI2"/>
<protein>
    <submittedName>
        <fullName evidence="1">Uncharacterized protein</fullName>
    </submittedName>
</protein>
<organism evidence="1 4">
    <name type="scientific">Brevibacterium aurantiacum</name>
    <dbReference type="NCBI Taxonomy" id="273384"/>
    <lineage>
        <taxon>Bacteria</taxon>
        <taxon>Bacillati</taxon>
        <taxon>Actinomycetota</taxon>
        <taxon>Actinomycetes</taxon>
        <taxon>Micrococcales</taxon>
        <taxon>Brevibacteriaceae</taxon>
        <taxon>Brevibacterium</taxon>
    </lineage>
</organism>
<keyword evidence="4" id="KW-1185">Reference proteome</keyword>
<dbReference type="Proteomes" id="UP000234300">
    <property type="component" value="Unassembled WGS sequence"/>
</dbReference>
<dbReference type="EMBL" id="FXZI01000006">
    <property type="protein sequence ID" value="SMX90240.1"/>
    <property type="molecule type" value="Genomic_DNA"/>
</dbReference>
<proteinExistence type="predicted"/>
<dbReference type="Proteomes" id="UP000234525">
    <property type="component" value="Unassembled WGS sequence"/>
</dbReference>
<gene>
    <name evidence="1" type="ORF">BAUR9175_01143</name>
    <name evidence="2" type="ORF">BAURA86_02006</name>
</gene>
<reference evidence="1 3" key="1">
    <citation type="submission" date="2017-03" db="EMBL/GenBank/DDBJ databases">
        <authorList>
            <person name="Afonso C.L."/>
            <person name="Miller P.J."/>
            <person name="Scott M.A."/>
            <person name="Spackman E."/>
            <person name="Goraichik I."/>
            <person name="Dimitrov K.M."/>
            <person name="Suarez D.L."/>
            <person name="Swayne D.E."/>
        </authorList>
    </citation>
    <scope>NUCLEOTIDE SEQUENCE [LARGE SCALE GENOMIC DNA]</scope>
    <source>
        <strain evidence="2">8</strain>
        <strain evidence="3">8(6)</strain>
        <strain evidence="1">ATCC 9175</strain>
    </source>
</reference>
<sequence length="103" mass="11804">MKYRIRIRAHWVNGWFLKLLSKPVAIVGRAEYPLVWSQPTEIEIDQDSTVRIGVGVRYLGRGKLLGVSMTDFPARNTPEFRSGAITFCNGFWNHDPFTPVEHS</sequence>
<evidence type="ECO:0000313" key="4">
    <source>
        <dbReference type="Proteomes" id="UP000234525"/>
    </source>
</evidence>
<reference evidence="4" key="2">
    <citation type="submission" date="2017-03" db="EMBL/GenBank/DDBJ databases">
        <authorList>
            <person name="Monnet C."/>
        </authorList>
    </citation>
    <scope>NUCLEOTIDE SEQUENCE [LARGE SCALE GENOMIC DNA]</scope>
    <source>
        <strain evidence="4">ATCC 9175</strain>
    </source>
</reference>
<accession>A0A2H1IBI2</accession>
<evidence type="ECO:0000313" key="1">
    <source>
        <dbReference type="EMBL" id="SMX72557.1"/>
    </source>
</evidence>
<evidence type="ECO:0000313" key="3">
    <source>
        <dbReference type="Proteomes" id="UP000234300"/>
    </source>
</evidence>
<evidence type="ECO:0000313" key="2">
    <source>
        <dbReference type="EMBL" id="SMX90240.1"/>
    </source>
</evidence>
<dbReference type="EMBL" id="FXZB01000006">
    <property type="protein sequence ID" value="SMX72557.1"/>
    <property type="molecule type" value="Genomic_DNA"/>
</dbReference>
<name>A0A2H1IBI2_BREAU</name>